<dbReference type="RefSeq" id="WP_157816502.1">
    <property type="nucleotide sequence ID" value="NZ_CAWNNC010000001.1"/>
</dbReference>
<dbReference type="KEGG" id="nfl:COO91_03497"/>
<keyword evidence="1" id="KW-1133">Transmembrane helix</keyword>
<accession>A0A2K8SQ16</accession>
<gene>
    <name evidence="2" type="ORF">COO91_03497</name>
</gene>
<evidence type="ECO:0000313" key="2">
    <source>
        <dbReference type="EMBL" id="AUB37552.1"/>
    </source>
</evidence>
<reference evidence="2 3" key="1">
    <citation type="submission" date="2017-11" db="EMBL/GenBank/DDBJ databases">
        <title>Complete genome of a free-living desiccation-tolerant cyanobacterium and its photosynthetic adaptation to extreme terrestrial habitat.</title>
        <authorList>
            <person name="Shang J."/>
        </authorList>
    </citation>
    <scope>NUCLEOTIDE SEQUENCE [LARGE SCALE GENOMIC DNA]</scope>
    <source>
        <strain evidence="2 3">CCNUN1</strain>
    </source>
</reference>
<feature type="transmembrane region" description="Helical" evidence="1">
    <location>
        <begin position="7"/>
        <end position="30"/>
    </location>
</feature>
<name>A0A2K8SQ16_9NOSO</name>
<sequence>MTDKIECIIALIWLVNDFLSLADIAIALTFEPPDMGGFSMFGRLTRHSP</sequence>
<keyword evidence="3" id="KW-1185">Reference proteome</keyword>
<dbReference type="EMBL" id="CP024785">
    <property type="protein sequence ID" value="AUB37552.1"/>
    <property type="molecule type" value="Genomic_DNA"/>
</dbReference>
<dbReference type="AlphaFoldDB" id="A0A2K8SQ16"/>
<evidence type="ECO:0000256" key="1">
    <source>
        <dbReference type="SAM" id="Phobius"/>
    </source>
</evidence>
<evidence type="ECO:0000313" key="3">
    <source>
        <dbReference type="Proteomes" id="UP000232003"/>
    </source>
</evidence>
<keyword evidence="1" id="KW-0472">Membrane</keyword>
<proteinExistence type="predicted"/>
<dbReference type="Proteomes" id="UP000232003">
    <property type="component" value="Chromosome"/>
</dbReference>
<protein>
    <submittedName>
        <fullName evidence="2">Uncharacterized protein</fullName>
    </submittedName>
</protein>
<keyword evidence="1" id="KW-0812">Transmembrane</keyword>
<organism evidence="2 3">
    <name type="scientific">Nostoc flagelliforme CCNUN1</name>
    <dbReference type="NCBI Taxonomy" id="2038116"/>
    <lineage>
        <taxon>Bacteria</taxon>
        <taxon>Bacillati</taxon>
        <taxon>Cyanobacteriota</taxon>
        <taxon>Cyanophyceae</taxon>
        <taxon>Nostocales</taxon>
        <taxon>Nostocaceae</taxon>
        <taxon>Nostoc</taxon>
    </lineage>
</organism>